<dbReference type="Gene3D" id="2.60.120.10">
    <property type="entry name" value="Jelly Rolls"/>
    <property type="match status" value="1"/>
</dbReference>
<feature type="transmembrane region" description="Helical" evidence="5">
    <location>
        <begin position="565"/>
        <end position="588"/>
    </location>
</feature>
<comment type="similarity">
    <text evidence="2">Belongs to the germin family.</text>
</comment>
<evidence type="ECO:0000256" key="3">
    <source>
        <dbReference type="ARBA" id="ARBA00022525"/>
    </source>
</evidence>
<dbReference type="Gene3D" id="2.60.40.420">
    <property type="entry name" value="Cupredoxins - blue copper proteins"/>
    <property type="match status" value="2"/>
</dbReference>
<dbReference type="CDD" id="cd02241">
    <property type="entry name" value="cupin_OxOx"/>
    <property type="match status" value="1"/>
</dbReference>
<dbReference type="InterPro" id="IPR001929">
    <property type="entry name" value="Germin"/>
</dbReference>
<protein>
    <recommendedName>
        <fullName evidence="6">Cupin type-1 domain-containing protein</fullName>
    </recommendedName>
</protein>
<evidence type="ECO:0000256" key="1">
    <source>
        <dbReference type="ARBA" id="ARBA00004613"/>
    </source>
</evidence>
<dbReference type="InterPro" id="IPR006045">
    <property type="entry name" value="Cupin_1"/>
</dbReference>
<dbReference type="SMART" id="SM00835">
    <property type="entry name" value="Cupin_1"/>
    <property type="match status" value="1"/>
</dbReference>
<evidence type="ECO:0000256" key="4">
    <source>
        <dbReference type="ARBA" id="ARBA00023211"/>
    </source>
</evidence>
<dbReference type="InterPro" id="IPR011051">
    <property type="entry name" value="RmlC_Cupin_sf"/>
</dbReference>
<dbReference type="Proteomes" id="UP001295794">
    <property type="component" value="Unassembled WGS sequence"/>
</dbReference>
<organism evidence="7 8">
    <name type="scientific">Mycena citricolor</name>
    <dbReference type="NCBI Taxonomy" id="2018698"/>
    <lineage>
        <taxon>Eukaryota</taxon>
        <taxon>Fungi</taxon>
        <taxon>Dikarya</taxon>
        <taxon>Basidiomycota</taxon>
        <taxon>Agaricomycotina</taxon>
        <taxon>Agaricomycetes</taxon>
        <taxon>Agaricomycetidae</taxon>
        <taxon>Agaricales</taxon>
        <taxon>Marasmiineae</taxon>
        <taxon>Mycenaceae</taxon>
        <taxon>Mycena</taxon>
    </lineage>
</organism>
<evidence type="ECO:0000259" key="6">
    <source>
        <dbReference type="SMART" id="SM00835"/>
    </source>
</evidence>
<dbReference type="InterPro" id="IPR008972">
    <property type="entry name" value="Cupredoxin"/>
</dbReference>
<gene>
    <name evidence="7" type="ORF">MYCIT1_LOCUS12396</name>
</gene>
<dbReference type="InterPro" id="IPR052953">
    <property type="entry name" value="Ser-rich/MCO-related"/>
</dbReference>
<dbReference type="CDD" id="cd00920">
    <property type="entry name" value="Cupredoxin"/>
    <property type="match status" value="2"/>
</dbReference>
<evidence type="ECO:0000313" key="8">
    <source>
        <dbReference type="Proteomes" id="UP001295794"/>
    </source>
</evidence>
<sequence>MGAHAASSAPAPTSQAELISALKNAPTANDRIALLSKDSDFVFDFADPAKKATKGAGGSIVLANAASFPAVIGLNSAMATGFLDACAMNTPHTHPRATEMLISVNGTLRTGMITENGARFVVTALHPGAMTVFPIGSIHFQVNDGCAPVQFVSSFNGEDPGGMQVAQRLFGLAPDVVSATLGDIGVEIVAGLDAQIPDNVIAGTAECLKRCGITRPAQGTTQRQPRVSGNAFPSGVSASMYSKPTGAPPISQTAASKPSATRMTHLIKVGANGLTFTPSNIQAAVGDKISFEFHPKNHTVTQSNFANPCMPLQASTGVAGFKSGFVPVSASATYFPTFEITVNDTNPIWGYCGQQGPPVHCTAGMVFSINAPTTGPKTFDAFQKLAMASKPMTSTTAASSMAAKPSSTGSVQHRIKVGADGLTFTPSNISAAAGDTVVFEFHAKNHTVTQSSFASPCHPLQESTGMMGFKSGFMPVSASATTFPTFKITVNDTNPIWGYCGQQGPPVHCTSGMVFSINAPATGPRTFSAFLALAKTNTNTNTTAASSKFAVVSDLSSSGKPLPTLFVILIAVIGALVLALLGLGVYLVRVQRRSRRAGQRQLYTSVGAPLFAAAAASVTPTLCLSCFC</sequence>
<proteinExistence type="inferred from homology"/>
<dbReference type="GO" id="GO:0005576">
    <property type="term" value="C:extracellular region"/>
    <property type="evidence" value="ECO:0007669"/>
    <property type="project" value="UniProtKB-SubCell"/>
</dbReference>
<dbReference type="PANTHER" id="PTHR34883:SF15">
    <property type="entry name" value="EXTRACELLULAR SERINE-RICH PROTEIN"/>
    <property type="match status" value="1"/>
</dbReference>
<keyword evidence="8" id="KW-1185">Reference proteome</keyword>
<reference evidence="7" key="1">
    <citation type="submission" date="2023-11" db="EMBL/GenBank/DDBJ databases">
        <authorList>
            <person name="De Vega J J."/>
            <person name="De Vega J J."/>
        </authorList>
    </citation>
    <scope>NUCLEOTIDE SEQUENCE</scope>
</reference>
<dbReference type="InterPro" id="IPR014710">
    <property type="entry name" value="RmlC-like_jellyroll"/>
</dbReference>
<keyword evidence="5" id="KW-0812">Transmembrane</keyword>
<dbReference type="SUPFAM" id="SSF49503">
    <property type="entry name" value="Cupredoxins"/>
    <property type="match status" value="2"/>
</dbReference>
<dbReference type="EMBL" id="CAVNYO010000138">
    <property type="protein sequence ID" value="CAK5269004.1"/>
    <property type="molecule type" value="Genomic_DNA"/>
</dbReference>
<evidence type="ECO:0000256" key="2">
    <source>
        <dbReference type="ARBA" id="ARBA00007456"/>
    </source>
</evidence>
<dbReference type="SUPFAM" id="SSF51182">
    <property type="entry name" value="RmlC-like cupins"/>
    <property type="match status" value="1"/>
</dbReference>
<keyword evidence="3" id="KW-0964">Secreted</keyword>
<evidence type="ECO:0000313" key="7">
    <source>
        <dbReference type="EMBL" id="CAK5269004.1"/>
    </source>
</evidence>
<dbReference type="Pfam" id="PF00190">
    <property type="entry name" value="Cupin_1"/>
    <property type="match status" value="1"/>
</dbReference>
<comment type="caution">
    <text evidence="7">The sequence shown here is derived from an EMBL/GenBank/DDBJ whole genome shotgun (WGS) entry which is preliminary data.</text>
</comment>
<dbReference type="GO" id="GO:0030145">
    <property type="term" value="F:manganese ion binding"/>
    <property type="evidence" value="ECO:0007669"/>
    <property type="project" value="InterPro"/>
</dbReference>
<dbReference type="AlphaFoldDB" id="A0AAD2JYJ1"/>
<feature type="domain" description="Cupin type-1" evidence="6">
    <location>
        <begin position="43"/>
        <end position="190"/>
    </location>
</feature>
<keyword evidence="5" id="KW-1133">Transmembrane helix</keyword>
<keyword evidence="4" id="KW-0464">Manganese</keyword>
<accession>A0AAD2JYJ1</accession>
<dbReference type="PANTHER" id="PTHR34883">
    <property type="entry name" value="SERINE-RICH PROTEIN, PUTATIVE-RELATED-RELATED"/>
    <property type="match status" value="1"/>
</dbReference>
<name>A0AAD2JYJ1_9AGAR</name>
<keyword evidence="5" id="KW-0472">Membrane</keyword>
<dbReference type="PRINTS" id="PR00325">
    <property type="entry name" value="GERMIN"/>
</dbReference>
<evidence type="ECO:0000256" key="5">
    <source>
        <dbReference type="SAM" id="Phobius"/>
    </source>
</evidence>
<comment type="subcellular location">
    <subcellularLocation>
        <location evidence="1">Secreted</location>
    </subcellularLocation>
</comment>